<evidence type="ECO:0000313" key="2">
    <source>
        <dbReference type="Proteomes" id="UP000010471"/>
    </source>
</evidence>
<dbReference type="EMBL" id="CP003631">
    <property type="protein sequence ID" value="AFZ22045.1"/>
    <property type="molecule type" value="Genomic_DNA"/>
</dbReference>
<dbReference type="AlphaFoldDB" id="K9WNR8"/>
<proteinExistence type="predicted"/>
<dbReference type="Proteomes" id="UP000010471">
    <property type="component" value="Plasmid pMIC7113.01"/>
</dbReference>
<geneLocation type="plasmid" evidence="1 2">
    <name>pMIC7113.01</name>
</geneLocation>
<dbReference type="KEGG" id="mic:Mic7113_6465"/>
<keyword evidence="1" id="KW-0614">Plasmid</keyword>
<gene>
    <name evidence="1" type="ORF">Mic7113_6465</name>
</gene>
<evidence type="ECO:0000313" key="1">
    <source>
        <dbReference type="EMBL" id="AFZ22045.1"/>
    </source>
</evidence>
<reference evidence="1 2" key="1">
    <citation type="submission" date="2012-06" db="EMBL/GenBank/DDBJ databases">
        <title>Finished plasmid 1 of genome of Microcoleus sp. PCC 7113.</title>
        <authorList>
            <consortium name="US DOE Joint Genome Institute"/>
            <person name="Gugger M."/>
            <person name="Coursin T."/>
            <person name="Rippka R."/>
            <person name="Tandeau De Marsac N."/>
            <person name="Huntemann M."/>
            <person name="Wei C.-L."/>
            <person name="Han J."/>
            <person name="Detter J.C."/>
            <person name="Han C."/>
            <person name="Tapia R."/>
            <person name="Chen A."/>
            <person name="Kyrpides N."/>
            <person name="Mavromatis K."/>
            <person name="Markowitz V."/>
            <person name="Szeto E."/>
            <person name="Ivanova N."/>
            <person name="Pagani I."/>
            <person name="Pati A."/>
            <person name="Goodwin L."/>
            <person name="Nordberg H.P."/>
            <person name="Cantor M.N."/>
            <person name="Hua S.X."/>
            <person name="Woyke T."/>
            <person name="Kerfeld C.A."/>
        </authorList>
    </citation>
    <scope>NUCLEOTIDE SEQUENCE [LARGE SCALE GENOMIC DNA]</scope>
    <source>
        <strain evidence="1 2">PCC 7113</strain>
        <plasmid evidence="1 2">pMIC7113.01</plasmid>
    </source>
</reference>
<organism evidence="1 2">
    <name type="scientific">Allocoleopsis franciscana PCC 7113</name>
    <dbReference type="NCBI Taxonomy" id="1173027"/>
    <lineage>
        <taxon>Bacteria</taxon>
        <taxon>Bacillati</taxon>
        <taxon>Cyanobacteriota</taxon>
        <taxon>Cyanophyceae</taxon>
        <taxon>Coleofasciculales</taxon>
        <taxon>Coleofasciculaceae</taxon>
        <taxon>Allocoleopsis</taxon>
        <taxon>Allocoleopsis franciscana</taxon>
    </lineage>
</organism>
<name>K9WNR8_9CYAN</name>
<protein>
    <submittedName>
        <fullName evidence="1">Uncharacterized protein</fullName>
    </submittedName>
</protein>
<dbReference type="HOGENOM" id="CLU_849442_0_0_3"/>
<accession>K9WNR8</accession>
<sequence length="327" mass="38547">MDLPPLFTSNLELWRTKARKQWLQNAMPAAQLHPKIPAQLPDYFLDRYAYRLFRSFSANRASSYEVRIPDFDLIAESQSWSSRLEKVLSGVPALNIPPPSLKDRIPELPLIDELLAKWRQYLEEFGVDVPPMYYRNPAGTYWIDFFQRSAHFPKLPAIRSPSFYERLSPRQQEFVLNKHGREGIIALYVFLQQTHEETHLLQKGEPMLCEVILAWLWCNFLGENNLWYWQKNDDNGISFNLEKPWASRIFLSRADVRCLFKDTFLGTKAVFGNRQIYDDLCLIAWLFDSKVVCYADYLEIVTSYFENRDNGVWLSRQCSRLSEFFAK</sequence>
<keyword evidence="2" id="KW-1185">Reference proteome</keyword>
<dbReference type="OrthoDB" id="9832151at2"/>
<dbReference type="RefSeq" id="WP_015186172.1">
    <property type="nucleotide sequence ID" value="NC_019739.1"/>
</dbReference>